<sequence>MTDRDDTRALSNAQIEQFIERGFVRIDNAFPRELADAGRAIMWRDLPCSEHDPSTWTRPVVRLPGYGEEPFRQAINSPLLYRAFDQIAGPGRWSPRHNIGTFPVRFPHPDDPGDAGWHVDAGFPGDDCDPRERSDFSAWRVNVNSRGRALLMLFLFSDVGDDDAPTRIRVGSHVPMARYLAQAGEAGRGRMNLSQMGADCELALATGEAGTVYLCHPFLVHAAQKHCGTRPRFMAQPSLSPAEPYRLERDDGDYSPVEIAIRRALGMG</sequence>
<dbReference type="SUPFAM" id="SSF51197">
    <property type="entry name" value="Clavaminate synthase-like"/>
    <property type="match status" value="1"/>
</dbReference>
<dbReference type="RefSeq" id="WP_092115426.1">
    <property type="nucleotide sequence ID" value="NZ_FNTH01000001.1"/>
</dbReference>
<gene>
    <name evidence="1" type="ORF">SAMN05444164_2094</name>
</gene>
<organism evidence="1 2">
    <name type="scientific">Bradyrhizobium erythrophlei</name>
    <dbReference type="NCBI Taxonomy" id="1437360"/>
    <lineage>
        <taxon>Bacteria</taxon>
        <taxon>Pseudomonadati</taxon>
        <taxon>Pseudomonadota</taxon>
        <taxon>Alphaproteobacteria</taxon>
        <taxon>Hyphomicrobiales</taxon>
        <taxon>Nitrobacteraceae</taxon>
        <taxon>Bradyrhizobium</taxon>
    </lineage>
</organism>
<dbReference type="EMBL" id="FNTH01000001">
    <property type="protein sequence ID" value="SEC54151.1"/>
    <property type="molecule type" value="Genomic_DNA"/>
</dbReference>
<dbReference type="AlphaFoldDB" id="A0A1H4TDC9"/>
<reference evidence="1 2" key="1">
    <citation type="submission" date="2016-10" db="EMBL/GenBank/DDBJ databases">
        <authorList>
            <person name="de Groot N.N."/>
        </authorList>
    </citation>
    <scope>NUCLEOTIDE SEQUENCE [LARGE SCALE GENOMIC DNA]</scope>
    <source>
        <strain evidence="1 2">MT12</strain>
    </source>
</reference>
<proteinExistence type="predicted"/>
<accession>A0A1H4TDC9</accession>
<evidence type="ECO:0008006" key="3">
    <source>
        <dbReference type="Google" id="ProtNLM"/>
    </source>
</evidence>
<dbReference type="Gene3D" id="2.60.120.620">
    <property type="entry name" value="q2cbj1_9rhob like domain"/>
    <property type="match status" value="1"/>
</dbReference>
<name>A0A1H4TDC9_9BRAD</name>
<evidence type="ECO:0000313" key="2">
    <source>
        <dbReference type="Proteomes" id="UP000198992"/>
    </source>
</evidence>
<evidence type="ECO:0000313" key="1">
    <source>
        <dbReference type="EMBL" id="SEC54151.1"/>
    </source>
</evidence>
<protein>
    <recommendedName>
        <fullName evidence="3">Phytanoyl-CoA dioxygenase (PhyH)</fullName>
    </recommendedName>
</protein>
<dbReference type="Proteomes" id="UP000198992">
    <property type="component" value="Unassembled WGS sequence"/>
</dbReference>
<dbReference type="OrthoDB" id="9798771at2"/>